<dbReference type="Proteomes" id="UP000036681">
    <property type="component" value="Unplaced"/>
</dbReference>
<evidence type="ECO:0000313" key="2">
    <source>
        <dbReference type="WBParaSite" id="ALUE_0001485501-mRNA-1"/>
    </source>
</evidence>
<organism evidence="1 2">
    <name type="scientific">Ascaris lumbricoides</name>
    <name type="common">Giant roundworm</name>
    <dbReference type="NCBI Taxonomy" id="6252"/>
    <lineage>
        <taxon>Eukaryota</taxon>
        <taxon>Metazoa</taxon>
        <taxon>Ecdysozoa</taxon>
        <taxon>Nematoda</taxon>
        <taxon>Chromadorea</taxon>
        <taxon>Rhabditida</taxon>
        <taxon>Spirurina</taxon>
        <taxon>Ascaridomorpha</taxon>
        <taxon>Ascaridoidea</taxon>
        <taxon>Ascarididae</taxon>
        <taxon>Ascaris</taxon>
    </lineage>
</organism>
<dbReference type="AlphaFoldDB" id="A0A0M3IB28"/>
<reference evidence="2" key="1">
    <citation type="submission" date="2017-02" db="UniProtKB">
        <authorList>
            <consortium name="WormBaseParasite"/>
        </authorList>
    </citation>
    <scope>IDENTIFICATION</scope>
</reference>
<keyword evidence="1" id="KW-1185">Reference proteome</keyword>
<name>A0A0M3IB28_ASCLU</name>
<sequence>MRLRGPVVQRSALRTLNPATGVQISPGSQIYAVVVFKQQYLQTMWKRFVLRVAEVIRTSFSEEGFRGRWFVGNIRSKTPVCGPVL</sequence>
<accession>A0A0M3IB28</accession>
<evidence type="ECO:0000313" key="1">
    <source>
        <dbReference type="Proteomes" id="UP000036681"/>
    </source>
</evidence>
<protein>
    <submittedName>
        <fullName evidence="2">Uncharacterized protein</fullName>
    </submittedName>
</protein>
<dbReference type="WBParaSite" id="ALUE_0001485501-mRNA-1">
    <property type="protein sequence ID" value="ALUE_0001485501-mRNA-1"/>
    <property type="gene ID" value="ALUE_0001485501"/>
</dbReference>
<proteinExistence type="predicted"/>